<accession>I3C0H4</accession>
<dbReference type="HOGENOM" id="CLU_327547_0_0_10"/>
<keyword evidence="3" id="KW-1185">Reference proteome</keyword>
<feature type="signal peptide" evidence="1">
    <location>
        <begin position="1"/>
        <end position="36"/>
    </location>
</feature>
<gene>
    <name evidence="2" type="ORF">JoomaDRAFT_0055</name>
</gene>
<dbReference type="Proteomes" id="UP000004690">
    <property type="component" value="Unassembled WGS sequence"/>
</dbReference>
<sequence length="878" mass="101282">MIFFAHIHSNTMYYFIKCFKLSLSVTFLMASTTIFAQSNQIEGTVKNENNQIINGASIVLYDGNKNILDYSITDQDGKYSISSKIQVDNYLEVSYLGYKKKIVKLLSINTDKAIISLDITLTEEKNHLDEVVLLVKKEEKDTVNFDLQKLNLQDNDKLKEILEKLPNLQVGEDGVLIYKGNNINKILVNKKETFENQNSLALENIENRLIEGLSIINNYQDEFSVDFDLQEETVLNIETKEEFKNVITGDLQTKYGHKDKYEFKGSGFLFSESLNAFSTANFNNIGKTVVNYRELGAVFNEKQNFSIYSQRSLQALFSTNENLRKDEYNSINLTLKKNSSKFKSSLLLYYISPNRINSTTQQLSSLDDTPLLEGNSALQAKSNSYLGYFKSQYKKSKNTVFTIQGNLNFINADDKNTERNILYNNNQTTEENNLFSTYNSKIFSGFAQLAVTSKLSDKIIWNSEGSLFVEKNKLDDDIFLNANLYQTQYFDFSKYNYNIQSSLSYNHSDQFTPSIIIEYNGQKSQLDNDDLPSILRNVHTTDIITKIAGRNVFGKINYSLSTGIRLNQFELNNSKSIEEFLIPLNMVSEYERDVWRIAASIKRSFEFNDLYYGLITLQPFNRIVQGDIGLLENLRIKNNYHLGYYYNNIFDAESYSISTNYSDIKNPIELQFINQENGISILRAYKTDYSKKFNINGKYAKTLFPINFPLNTSVGLSYLKEKFPALIADGQEVLSKQNAISPKFEIESLNDFLLNVRLSSSLKYSNNRVGNNNYYSRYSRSTASLLLKNNKWDGKLSFIYDDNLVDNQKFQRKNINLDLSYTWQKLTFSLESRHLFELLNIFQNEAYNFEIYSNEGVVTTLINNASLNYLILGLKYNF</sequence>
<organism evidence="2 3">
    <name type="scientific">Galbibacter orientalis DSM 19592</name>
    <dbReference type="NCBI Taxonomy" id="926559"/>
    <lineage>
        <taxon>Bacteria</taxon>
        <taxon>Pseudomonadati</taxon>
        <taxon>Bacteroidota</taxon>
        <taxon>Flavobacteriia</taxon>
        <taxon>Flavobacteriales</taxon>
        <taxon>Flavobacteriaceae</taxon>
        <taxon>Galbibacter</taxon>
    </lineage>
</organism>
<dbReference type="eggNOG" id="COG1629">
    <property type="taxonomic scope" value="Bacteria"/>
</dbReference>
<protein>
    <recommendedName>
        <fullName evidence="4">Outer membrane protein beta-barrel domain-containing protein</fullName>
    </recommendedName>
</protein>
<keyword evidence="1" id="KW-0732">Signal</keyword>
<proteinExistence type="predicted"/>
<dbReference type="STRING" id="926559.JoomaDRAFT_0055"/>
<evidence type="ECO:0000313" key="3">
    <source>
        <dbReference type="Proteomes" id="UP000004690"/>
    </source>
</evidence>
<reference evidence="2 3" key="1">
    <citation type="submission" date="2012-02" db="EMBL/GenBank/DDBJ databases">
        <title>Improved High-Quality Draft genome of Joostella marina DSM 19592.</title>
        <authorList>
            <consortium name="US DOE Joint Genome Institute (JGI-PGF)"/>
            <person name="Lucas S."/>
            <person name="Copeland A."/>
            <person name="Lapidus A."/>
            <person name="Bruce D."/>
            <person name="Goodwin L."/>
            <person name="Pitluck S."/>
            <person name="Peters L."/>
            <person name="Chertkov O."/>
            <person name="Ovchinnikova G."/>
            <person name="Kyrpides N."/>
            <person name="Mavromatis K."/>
            <person name="Detter J.C."/>
            <person name="Han C."/>
            <person name="Land M."/>
            <person name="Hauser L."/>
            <person name="Markowitz V."/>
            <person name="Cheng J.-F."/>
            <person name="Hugenholtz P."/>
            <person name="Woyke T."/>
            <person name="Wu D."/>
            <person name="Tindall B."/>
            <person name="Brambilla E."/>
            <person name="Klenk H.-P."/>
            <person name="Eisen J.A."/>
        </authorList>
    </citation>
    <scope>NUCLEOTIDE SEQUENCE [LARGE SCALE GENOMIC DNA]</scope>
    <source>
        <strain evidence="2 3">DSM 19592</strain>
    </source>
</reference>
<dbReference type="SUPFAM" id="SSF49464">
    <property type="entry name" value="Carboxypeptidase regulatory domain-like"/>
    <property type="match status" value="1"/>
</dbReference>
<evidence type="ECO:0008006" key="4">
    <source>
        <dbReference type="Google" id="ProtNLM"/>
    </source>
</evidence>
<dbReference type="EMBL" id="JH651380">
    <property type="protein sequence ID" value="EIJ37117.1"/>
    <property type="molecule type" value="Genomic_DNA"/>
</dbReference>
<dbReference type="InterPro" id="IPR008969">
    <property type="entry name" value="CarboxyPept-like_regulatory"/>
</dbReference>
<dbReference type="Pfam" id="PF13715">
    <property type="entry name" value="CarbopepD_reg_2"/>
    <property type="match status" value="1"/>
</dbReference>
<name>I3C0H4_9FLAO</name>
<evidence type="ECO:0000313" key="2">
    <source>
        <dbReference type="EMBL" id="EIJ37117.1"/>
    </source>
</evidence>
<evidence type="ECO:0000256" key="1">
    <source>
        <dbReference type="SAM" id="SignalP"/>
    </source>
</evidence>
<feature type="chain" id="PRO_5003668188" description="Outer membrane protein beta-barrel domain-containing protein" evidence="1">
    <location>
        <begin position="37"/>
        <end position="878"/>
    </location>
</feature>
<dbReference type="AlphaFoldDB" id="I3C0H4"/>
<dbReference type="Gene3D" id="2.60.40.1120">
    <property type="entry name" value="Carboxypeptidase-like, regulatory domain"/>
    <property type="match status" value="1"/>
</dbReference>